<keyword evidence="2" id="KW-1185">Reference proteome</keyword>
<evidence type="ECO:0000313" key="2">
    <source>
        <dbReference type="Proteomes" id="UP000437736"/>
    </source>
</evidence>
<dbReference type="Proteomes" id="UP000437736">
    <property type="component" value="Unassembled WGS sequence"/>
</dbReference>
<gene>
    <name evidence="1" type="ORF">GHK86_07900</name>
</gene>
<proteinExistence type="predicted"/>
<sequence length="94" mass="10356">MAAGRCLNRRNTSPIAELAAARVPVPCSHPDHVVRTCFGRIGGEALAHAACARCDHDWWELDRQPTPFGVVSDLLSAHYEALTRRRPSGDSRHN</sequence>
<name>A0ABW9QS23_9ACTN</name>
<organism evidence="1 2">
    <name type="scientific">Acidiferrimicrobium australe</name>
    <dbReference type="NCBI Taxonomy" id="2664430"/>
    <lineage>
        <taxon>Bacteria</taxon>
        <taxon>Bacillati</taxon>
        <taxon>Actinomycetota</taxon>
        <taxon>Acidimicrobiia</taxon>
        <taxon>Acidimicrobiales</taxon>
        <taxon>Acidimicrobiaceae</taxon>
        <taxon>Acidiferrimicrobium</taxon>
    </lineage>
</organism>
<comment type="caution">
    <text evidence="1">The sequence shown here is derived from an EMBL/GenBank/DDBJ whole genome shotgun (WGS) entry which is preliminary data.</text>
</comment>
<evidence type="ECO:0000313" key="1">
    <source>
        <dbReference type="EMBL" id="MST32642.1"/>
    </source>
</evidence>
<dbReference type="EMBL" id="WJHE01000350">
    <property type="protein sequence ID" value="MST32642.1"/>
    <property type="molecule type" value="Genomic_DNA"/>
</dbReference>
<reference evidence="1 2" key="1">
    <citation type="submission" date="2019-11" db="EMBL/GenBank/DDBJ databases">
        <title>Acidiferrimicrobium australis gen. nov., sp. nov., an acidophilic and obligately heterotrophic, member of the Actinobacteria that catalyses dissimilatory oxido- reduction of iron isolated from metal-rich acidic water in Chile.</title>
        <authorList>
            <person name="Gonzalez D."/>
            <person name="Huber K."/>
            <person name="Hedrich S."/>
            <person name="Rojas-Villalobos C."/>
            <person name="Quatrini R."/>
            <person name="Dinamarca M.A."/>
            <person name="Schwarz A."/>
            <person name="Canales C."/>
            <person name="Nancucheo I."/>
        </authorList>
    </citation>
    <scope>NUCLEOTIDE SEQUENCE [LARGE SCALE GENOMIC DNA]</scope>
    <source>
        <strain evidence="1 2">USS-CCA1</strain>
    </source>
</reference>
<evidence type="ECO:0008006" key="3">
    <source>
        <dbReference type="Google" id="ProtNLM"/>
    </source>
</evidence>
<protein>
    <recommendedName>
        <fullName evidence="3">DUF3039 domain-containing protein</fullName>
    </recommendedName>
</protein>
<accession>A0ABW9QS23</accession>